<accession>A0AA47MAS9</accession>
<dbReference type="GO" id="GO:0048513">
    <property type="term" value="P:animal organ development"/>
    <property type="evidence" value="ECO:0007669"/>
    <property type="project" value="TreeGrafter"/>
</dbReference>
<evidence type="ECO:0000256" key="11">
    <source>
        <dbReference type="SAM" id="MobiDB-lite"/>
    </source>
</evidence>
<feature type="region of interest" description="Disordered" evidence="11">
    <location>
        <begin position="471"/>
        <end position="531"/>
    </location>
</feature>
<dbReference type="EMBL" id="JAOPHQ010005125">
    <property type="protein sequence ID" value="KAK0136830.1"/>
    <property type="molecule type" value="Genomic_DNA"/>
</dbReference>
<gene>
    <name evidence="13" type="primary">NRG3</name>
    <name evidence="13" type="ORF">N1851_027002</name>
</gene>
<evidence type="ECO:0000313" key="13">
    <source>
        <dbReference type="EMBL" id="KAK0136830.1"/>
    </source>
</evidence>
<protein>
    <submittedName>
        <fullName evidence="13">Pro-neuregulin-3, membrane-bound isoform</fullName>
    </submittedName>
</protein>
<comment type="subcellular location">
    <subcellularLocation>
        <location evidence="1">Cell membrane</location>
        <topology evidence="1">Single-pass type I membrane protein</topology>
    </subcellularLocation>
    <subcellularLocation>
        <location evidence="2">Secreted</location>
    </subcellularLocation>
</comment>
<dbReference type="GO" id="GO:0007399">
    <property type="term" value="P:nervous system development"/>
    <property type="evidence" value="ECO:0007669"/>
    <property type="project" value="InterPro"/>
</dbReference>
<keyword evidence="9 12" id="KW-0472">Membrane</keyword>
<reference evidence="13" key="1">
    <citation type="journal article" date="2023" name="Front. Mar. Sci.">
        <title>A new Merluccius polli reference genome to investigate the effects of global change in West African waters.</title>
        <authorList>
            <person name="Mateo J.L."/>
            <person name="Blanco-Fernandez C."/>
            <person name="Garcia-Vazquez E."/>
            <person name="Machado-Schiaffino G."/>
        </authorList>
    </citation>
    <scope>NUCLEOTIDE SEQUENCE</scope>
    <source>
        <strain evidence="13">C29</strain>
        <tissue evidence="13">Fin</tissue>
    </source>
</reference>
<dbReference type="InterPro" id="IPR040180">
    <property type="entry name" value="Neuregulin"/>
</dbReference>
<keyword evidence="4" id="KW-0964">Secreted</keyword>
<evidence type="ECO:0000256" key="9">
    <source>
        <dbReference type="ARBA" id="ARBA00023136"/>
    </source>
</evidence>
<evidence type="ECO:0000256" key="7">
    <source>
        <dbReference type="ARBA" id="ARBA00022989"/>
    </source>
</evidence>
<dbReference type="GO" id="GO:0005886">
    <property type="term" value="C:plasma membrane"/>
    <property type="evidence" value="ECO:0007669"/>
    <property type="project" value="UniProtKB-SubCell"/>
</dbReference>
<dbReference type="PANTHER" id="PTHR11100">
    <property type="entry name" value="HEREGULIN-NEUREGULIN FAMILY MEMBER"/>
    <property type="match status" value="1"/>
</dbReference>
<evidence type="ECO:0000256" key="4">
    <source>
        <dbReference type="ARBA" id="ARBA00022525"/>
    </source>
</evidence>
<feature type="compositionally biased region" description="Gly residues" evidence="11">
    <location>
        <begin position="515"/>
        <end position="525"/>
    </location>
</feature>
<organism evidence="13 14">
    <name type="scientific">Merluccius polli</name>
    <name type="common">Benguela hake</name>
    <name type="synonym">Merluccius cadenati</name>
    <dbReference type="NCBI Taxonomy" id="89951"/>
    <lineage>
        <taxon>Eukaryota</taxon>
        <taxon>Metazoa</taxon>
        <taxon>Chordata</taxon>
        <taxon>Craniata</taxon>
        <taxon>Vertebrata</taxon>
        <taxon>Euteleostomi</taxon>
        <taxon>Actinopterygii</taxon>
        <taxon>Neopterygii</taxon>
        <taxon>Teleostei</taxon>
        <taxon>Neoteleostei</taxon>
        <taxon>Acanthomorphata</taxon>
        <taxon>Zeiogadaria</taxon>
        <taxon>Gadariae</taxon>
        <taxon>Gadiformes</taxon>
        <taxon>Gadoidei</taxon>
        <taxon>Merlucciidae</taxon>
        <taxon>Merluccius</taxon>
    </lineage>
</organism>
<evidence type="ECO:0000256" key="5">
    <source>
        <dbReference type="ARBA" id="ARBA00022536"/>
    </source>
</evidence>
<dbReference type="Proteomes" id="UP001174136">
    <property type="component" value="Unassembled WGS sequence"/>
</dbReference>
<keyword evidence="3" id="KW-1003">Cell membrane</keyword>
<evidence type="ECO:0000313" key="14">
    <source>
        <dbReference type="Proteomes" id="UP001174136"/>
    </source>
</evidence>
<keyword evidence="14" id="KW-1185">Reference proteome</keyword>
<evidence type="ECO:0000256" key="8">
    <source>
        <dbReference type="ARBA" id="ARBA00023030"/>
    </source>
</evidence>
<keyword evidence="5" id="KW-0245">EGF-like domain</keyword>
<evidence type="ECO:0000256" key="12">
    <source>
        <dbReference type="SAM" id="Phobius"/>
    </source>
</evidence>
<dbReference type="GO" id="GO:0005615">
    <property type="term" value="C:extracellular space"/>
    <property type="evidence" value="ECO:0007669"/>
    <property type="project" value="TreeGrafter"/>
</dbReference>
<evidence type="ECO:0000256" key="1">
    <source>
        <dbReference type="ARBA" id="ARBA00004251"/>
    </source>
</evidence>
<evidence type="ECO:0000256" key="3">
    <source>
        <dbReference type="ARBA" id="ARBA00022475"/>
    </source>
</evidence>
<name>A0AA47MAS9_MERPO</name>
<dbReference type="GO" id="GO:0035556">
    <property type="term" value="P:intracellular signal transduction"/>
    <property type="evidence" value="ECO:0007669"/>
    <property type="project" value="TreeGrafter"/>
</dbReference>
<evidence type="ECO:0000256" key="2">
    <source>
        <dbReference type="ARBA" id="ARBA00004613"/>
    </source>
</evidence>
<keyword evidence="8" id="KW-0339">Growth factor</keyword>
<dbReference type="AlphaFoldDB" id="A0AA47MAS9"/>
<dbReference type="GO" id="GO:0008083">
    <property type="term" value="F:growth factor activity"/>
    <property type="evidence" value="ECO:0007669"/>
    <property type="project" value="UniProtKB-KW"/>
</dbReference>
<sequence length="531" mass="56445">MSALNTVASLWNNEKPDHSGWTEETPLLRSTRADRVQSYIVRTELWATLGGGGRGGGGRDSEQMMGEKKPWAGVLCRLWTLGINPVSHWESNTLATRLSCPCVQSDRGVCTVSPGMCKEGYHGLRCDQFVPKTDAILSDPKSAETYQRQMLSILSISLGICLLAVACMALYRRNKGHREKLRSQFSESRSLRDCSIAPPGMLSKSSPRLQYGLQHQKGSHPRTSVVKGSGGAVPVSPSPLASPALARALAKAKRFRSSSLSISPAQERRGGTYCQTPPTSRGKCGLLDGARVTGRAYSHLDEAEVMDREAESLRRCVSAGLRVGGLLGRTSLSHFSSRRGWAEVPCTRLDKGNAFLPASLRTRSVPIIPSLQAHQPEEKGDVLDDSQPNVVVLVTPRGPFTPCETVVAATNGIPTTSSVQTPIVSMTMPGSVRNALSSPTLAAVTGSKHKTLPGPPAVVPWSQGQIYAASDATGCGRPRPLRTGRAPGLARLRGEDGLASQGRASWEHRAAGHGSATGGSRGDVGSGPHAS</sequence>
<comment type="caution">
    <text evidence="13">The sequence shown here is derived from an EMBL/GenBank/DDBJ whole genome shotgun (WGS) entry which is preliminary data.</text>
</comment>
<feature type="region of interest" description="Disordered" evidence="11">
    <location>
        <begin position="214"/>
        <end position="233"/>
    </location>
</feature>
<dbReference type="PANTHER" id="PTHR11100:SF28">
    <property type="entry name" value="NEUREGULIN 3B"/>
    <property type="match status" value="1"/>
</dbReference>
<keyword evidence="7 12" id="KW-1133">Transmembrane helix</keyword>
<evidence type="ECO:0000256" key="6">
    <source>
        <dbReference type="ARBA" id="ARBA00022692"/>
    </source>
</evidence>
<keyword evidence="10" id="KW-1015">Disulfide bond</keyword>
<feature type="transmembrane region" description="Helical" evidence="12">
    <location>
        <begin position="150"/>
        <end position="171"/>
    </location>
</feature>
<proteinExistence type="predicted"/>
<evidence type="ECO:0000256" key="10">
    <source>
        <dbReference type="ARBA" id="ARBA00023157"/>
    </source>
</evidence>
<keyword evidence="6 12" id="KW-0812">Transmembrane</keyword>
<dbReference type="GO" id="GO:0045499">
    <property type="term" value="F:chemorepellent activity"/>
    <property type="evidence" value="ECO:0007669"/>
    <property type="project" value="TreeGrafter"/>
</dbReference>